<protein>
    <recommendedName>
        <fullName evidence="12">DNA 3'-5' helicase</fullName>
        <ecNumber evidence="12">5.6.2.4</ecNumber>
    </recommendedName>
</protein>
<keyword evidence="1" id="KW-0540">Nuclease</keyword>
<sequence>MSQKSGKDILQDLNNEQQAAVTQGDGPLLIVAGAGTGKTTVITRRIAWLIEQGLAKPEEILALTFTDKAAQEMEERVDKLLPMGYVNVWVSTFHSFGERVLQDWGLEIGLPTNFRVLTVAEQWMMVRNNLSKFNLDYYRPLGNPTRFIHALLTHFSRAKDEAVYPAEYLKAVEAKRLNSGAVEYIRKPHPMGSHPKGEKVKNRKAKLKKQDLPAGEVDMEESEVARLSEVAEAYTIYQNLLHEAGVLDFGDLINYTLKLFQERPRVLGHYHQQFKYILVDEFQDTNYAQYELLKILAQPANNITVVGDDDQSIYKFRGASISNILEFKHDYPQAREVFLTTNYRSYQNILDSAYEFIQLNNPNRLEVKLAGKGRSLSKKLIGQRQGQGIVEHVLYNNVQDEARGVVEKIIELQKKNKVDWNDFAILVRANSQAAPFLQALRQAQLPHTYVANRGLYQEEIVISLISYLKLLDNYHESGALYRVLTDEPFSLGQDDLAKLSYQANKHTISLYEALKQATTIGVSTAGFTQINKLLELIEKHTAVARQHSAAELYVMIVNDLGINERLQHPAAVRDAQFLTAFYQRVQRYETDSSDRTLAGFMRYLALELESGEEGELPPDTEEGPETVKVVTVHSAKGLEWRYVFMVQLVDKRFPSVERREAIELPIELIKETLPEGDIHLQEERRLFYVGLTRARDGLFLTRAHDYFGKTTKRPSRFLFEMGLVSEAEMSAPAGKLKVVPQLIAKSPASFNVPDSFSFSSVSAFKKCPLEFKYRYLLKLPAPGSASLSFGSTIHKTLEIYLRRWQQRLGITQGDLFGSKSHKPQLPSLAELKQIFGESWIDEWYESVEQKKDYREKRGPEQLDNFFKEISQHPPRPKYLESFFKIGFGPYKFVGKIDRMDEVSGGVEIIDYKTGAEPAKGLEKVDRDQLIIYQIAAEEFFRQQAVSARYWYLQPNSFSPDFVADQKQQAVLKVEYQEKIAIIVKTIENNTFVVAHEDAPKHDCHYVKLGLA</sequence>
<evidence type="ECO:0000256" key="5">
    <source>
        <dbReference type="ARBA" id="ARBA00022806"/>
    </source>
</evidence>
<keyword evidence="4 14" id="KW-0378">Hydrolase</keyword>
<dbReference type="PROSITE" id="PS51198">
    <property type="entry name" value="UVRD_HELICASE_ATP_BIND"/>
    <property type="match status" value="1"/>
</dbReference>
<organism evidence="17 18">
    <name type="scientific">Candidatus Veblenbacteria bacterium RIFOXYB1_FULL_43_13</name>
    <dbReference type="NCBI Taxonomy" id="1802426"/>
    <lineage>
        <taxon>Bacteria</taxon>
        <taxon>Candidatus Vebleniibacteriota</taxon>
    </lineage>
</organism>
<evidence type="ECO:0000256" key="11">
    <source>
        <dbReference type="ARBA" id="ARBA00034617"/>
    </source>
</evidence>
<name>A0A1G2Q5J9_9BACT</name>
<feature type="domain" description="UvrD-like helicase C-terminal" evidence="16">
    <location>
        <begin position="347"/>
        <end position="637"/>
    </location>
</feature>
<keyword evidence="7 14" id="KW-0067">ATP-binding</keyword>
<evidence type="ECO:0000256" key="14">
    <source>
        <dbReference type="PROSITE-ProRule" id="PRU00560"/>
    </source>
</evidence>
<dbReference type="InterPro" id="IPR014016">
    <property type="entry name" value="UvrD-like_ATP-bd"/>
</dbReference>
<dbReference type="EMBL" id="MHTC01000026">
    <property type="protein sequence ID" value="OHA55102.1"/>
    <property type="molecule type" value="Genomic_DNA"/>
</dbReference>
<dbReference type="CDD" id="cd17932">
    <property type="entry name" value="DEXQc_UvrD"/>
    <property type="match status" value="1"/>
</dbReference>
<comment type="catalytic activity">
    <reaction evidence="11">
        <text>Couples ATP hydrolysis with the unwinding of duplex DNA by translocating in the 3'-5' direction.</text>
        <dbReference type="EC" id="5.6.2.4"/>
    </reaction>
</comment>
<evidence type="ECO:0000256" key="7">
    <source>
        <dbReference type="ARBA" id="ARBA00022840"/>
    </source>
</evidence>
<dbReference type="AlphaFoldDB" id="A0A1G2Q5J9"/>
<evidence type="ECO:0000313" key="17">
    <source>
        <dbReference type="EMBL" id="OHA55102.1"/>
    </source>
</evidence>
<reference evidence="17 18" key="1">
    <citation type="journal article" date="2016" name="Nat. Commun.">
        <title>Thousands of microbial genomes shed light on interconnected biogeochemical processes in an aquifer system.</title>
        <authorList>
            <person name="Anantharaman K."/>
            <person name="Brown C.T."/>
            <person name="Hug L.A."/>
            <person name="Sharon I."/>
            <person name="Castelle C.J."/>
            <person name="Probst A.J."/>
            <person name="Thomas B.C."/>
            <person name="Singh A."/>
            <person name="Wilkins M.J."/>
            <person name="Karaoz U."/>
            <person name="Brodie E.L."/>
            <person name="Williams K.H."/>
            <person name="Hubbard S.S."/>
            <person name="Banfield J.F."/>
        </authorList>
    </citation>
    <scope>NUCLEOTIDE SEQUENCE [LARGE SCALE GENOMIC DNA]</scope>
</reference>
<keyword evidence="8" id="KW-0238">DNA-binding</keyword>
<dbReference type="PANTHER" id="PTHR11070:SF2">
    <property type="entry name" value="ATP-DEPENDENT DNA HELICASE SRS2"/>
    <property type="match status" value="1"/>
</dbReference>
<dbReference type="SUPFAM" id="SSF52980">
    <property type="entry name" value="Restriction endonuclease-like"/>
    <property type="match status" value="1"/>
</dbReference>
<evidence type="ECO:0000256" key="8">
    <source>
        <dbReference type="ARBA" id="ARBA00023125"/>
    </source>
</evidence>
<dbReference type="InterPro" id="IPR011335">
    <property type="entry name" value="Restrct_endonuc-II-like"/>
</dbReference>
<evidence type="ECO:0000256" key="9">
    <source>
        <dbReference type="ARBA" id="ARBA00023204"/>
    </source>
</evidence>
<feature type="domain" description="UvrD-like helicase ATP-binding" evidence="15">
    <location>
        <begin position="11"/>
        <end position="346"/>
    </location>
</feature>
<dbReference type="SUPFAM" id="SSF52540">
    <property type="entry name" value="P-loop containing nucleoside triphosphate hydrolases"/>
    <property type="match status" value="1"/>
</dbReference>
<dbReference type="Proteomes" id="UP000177575">
    <property type="component" value="Unassembled WGS sequence"/>
</dbReference>
<dbReference type="InterPro" id="IPR027417">
    <property type="entry name" value="P-loop_NTPase"/>
</dbReference>
<dbReference type="GO" id="GO:0004527">
    <property type="term" value="F:exonuclease activity"/>
    <property type="evidence" value="ECO:0007669"/>
    <property type="project" value="UniProtKB-KW"/>
</dbReference>
<dbReference type="InterPro" id="IPR000212">
    <property type="entry name" value="DNA_helicase_UvrD/REP"/>
</dbReference>
<dbReference type="GO" id="GO:0000725">
    <property type="term" value="P:recombinational repair"/>
    <property type="evidence" value="ECO:0007669"/>
    <property type="project" value="TreeGrafter"/>
</dbReference>
<evidence type="ECO:0000256" key="6">
    <source>
        <dbReference type="ARBA" id="ARBA00022839"/>
    </source>
</evidence>
<evidence type="ECO:0000256" key="1">
    <source>
        <dbReference type="ARBA" id="ARBA00022722"/>
    </source>
</evidence>
<evidence type="ECO:0000256" key="2">
    <source>
        <dbReference type="ARBA" id="ARBA00022741"/>
    </source>
</evidence>
<evidence type="ECO:0000256" key="12">
    <source>
        <dbReference type="ARBA" id="ARBA00034808"/>
    </source>
</evidence>
<keyword evidence="2 14" id="KW-0547">Nucleotide-binding</keyword>
<keyword evidence="5 14" id="KW-0347">Helicase</keyword>
<keyword evidence="9" id="KW-0234">DNA repair</keyword>
<evidence type="ECO:0000313" key="18">
    <source>
        <dbReference type="Proteomes" id="UP000177575"/>
    </source>
</evidence>
<dbReference type="PANTHER" id="PTHR11070">
    <property type="entry name" value="UVRD / RECB / PCRA DNA HELICASE FAMILY MEMBER"/>
    <property type="match status" value="1"/>
</dbReference>
<proteinExistence type="predicted"/>
<comment type="caution">
    <text evidence="17">The sequence shown here is derived from an EMBL/GenBank/DDBJ whole genome shotgun (WGS) entry which is preliminary data.</text>
</comment>
<dbReference type="GO" id="GO:0003677">
    <property type="term" value="F:DNA binding"/>
    <property type="evidence" value="ECO:0007669"/>
    <property type="project" value="UniProtKB-KW"/>
</dbReference>
<dbReference type="GO" id="GO:0005524">
    <property type="term" value="F:ATP binding"/>
    <property type="evidence" value="ECO:0007669"/>
    <property type="project" value="UniProtKB-UniRule"/>
</dbReference>
<evidence type="ECO:0000259" key="15">
    <source>
        <dbReference type="PROSITE" id="PS51198"/>
    </source>
</evidence>
<dbReference type="Gene3D" id="3.90.320.10">
    <property type="match status" value="1"/>
</dbReference>
<evidence type="ECO:0000259" key="16">
    <source>
        <dbReference type="PROSITE" id="PS51217"/>
    </source>
</evidence>
<evidence type="ECO:0000256" key="4">
    <source>
        <dbReference type="ARBA" id="ARBA00022801"/>
    </source>
</evidence>
<dbReference type="InterPro" id="IPR038726">
    <property type="entry name" value="PDDEXK_AddAB-type"/>
</dbReference>
<dbReference type="Pfam" id="PF00580">
    <property type="entry name" value="UvrD-helicase"/>
    <property type="match status" value="1"/>
</dbReference>
<dbReference type="GO" id="GO:0043138">
    <property type="term" value="F:3'-5' DNA helicase activity"/>
    <property type="evidence" value="ECO:0007669"/>
    <property type="project" value="UniProtKB-EC"/>
</dbReference>
<dbReference type="Pfam" id="PF12705">
    <property type="entry name" value="PDDEXK_1"/>
    <property type="match status" value="1"/>
</dbReference>
<evidence type="ECO:0000256" key="13">
    <source>
        <dbReference type="ARBA" id="ARBA00048988"/>
    </source>
</evidence>
<keyword evidence="10" id="KW-0413">Isomerase</keyword>
<gene>
    <name evidence="17" type="ORF">A2388_01325</name>
</gene>
<keyword evidence="3" id="KW-0227">DNA damage</keyword>
<dbReference type="Pfam" id="PF13361">
    <property type="entry name" value="UvrD_C"/>
    <property type="match status" value="1"/>
</dbReference>
<feature type="binding site" evidence="14">
    <location>
        <begin position="32"/>
        <end position="39"/>
    </location>
    <ligand>
        <name>ATP</name>
        <dbReference type="ChEBI" id="CHEBI:30616"/>
    </ligand>
</feature>
<dbReference type="InterPro" id="IPR011604">
    <property type="entry name" value="PDDEXK-like_dom_sf"/>
</dbReference>
<dbReference type="EC" id="5.6.2.4" evidence="12"/>
<evidence type="ECO:0000256" key="3">
    <source>
        <dbReference type="ARBA" id="ARBA00022763"/>
    </source>
</evidence>
<accession>A0A1G2Q5J9</accession>
<dbReference type="Gene3D" id="3.40.50.300">
    <property type="entry name" value="P-loop containing nucleotide triphosphate hydrolases"/>
    <property type="match status" value="3"/>
</dbReference>
<evidence type="ECO:0000256" key="10">
    <source>
        <dbReference type="ARBA" id="ARBA00023235"/>
    </source>
</evidence>
<keyword evidence="6" id="KW-0269">Exonuclease</keyword>
<dbReference type="PROSITE" id="PS51217">
    <property type="entry name" value="UVRD_HELICASE_CTER"/>
    <property type="match status" value="1"/>
</dbReference>
<comment type="catalytic activity">
    <reaction evidence="13">
        <text>ATP + H2O = ADP + phosphate + H(+)</text>
        <dbReference type="Rhea" id="RHEA:13065"/>
        <dbReference type="ChEBI" id="CHEBI:15377"/>
        <dbReference type="ChEBI" id="CHEBI:15378"/>
        <dbReference type="ChEBI" id="CHEBI:30616"/>
        <dbReference type="ChEBI" id="CHEBI:43474"/>
        <dbReference type="ChEBI" id="CHEBI:456216"/>
        <dbReference type="EC" id="5.6.2.4"/>
    </reaction>
</comment>
<dbReference type="InterPro" id="IPR014017">
    <property type="entry name" value="DNA_helicase_UvrD-like_C"/>
</dbReference>
<dbReference type="Gene3D" id="1.10.486.10">
    <property type="entry name" value="PCRA, domain 4"/>
    <property type="match status" value="1"/>
</dbReference>